<dbReference type="InterPro" id="IPR011990">
    <property type="entry name" value="TPR-like_helical_dom_sf"/>
</dbReference>
<proteinExistence type="predicted"/>
<dbReference type="Pfam" id="PF25000">
    <property type="entry name" value="DUF7779"/>
    <property type="match status" value="1"/>
</dbReference>
<feature type="domain" description="DUF7708" evidence="3">
    <location>
        <begin position="61"/>
        <end position="199"/>
    </location>
</feature>
<dbReference type="InterPro" id="IPR056681">
    <property type="entry name" value="DUF7779"/>
</dbReference>
<reference evidence="6" key="1">
    <citation type="submission" date="2019-06" db="EMBL/GenBank/DDBJ databases">
        <title>Draft genome sequence of the griseofulvin-producing fungus Xylaria cubensis strain G536.</title>
        <authorList>
            <person name="Mead M.E."/>
            <person name="Raja H.A."/>
            <person name="Steenwyk J.L."/>
            <person name="Knowles S.L."/>
            <person name="Oberlies N.H."/>
            <person name="Rokas A."/>
        </authorList>
    </citation>
    <scope>NUCLEOTIDE SEQUENCE [LARGE SCALE GENOMIC DNA]</scope>
    <source>
        <strain evidence="6">G536</strain>
    </source>
</reference>
<dbReference type="InterPro" id="IPR027417">
    <property type="entry name" value="P-loop_NTPase"/>
</dbReference>
<keyword evidence="6" id="KW-1185">Reference proteome</keyword>
<dbReference type="Gene3D" id="1.25.40.10">
    <property type="entry name" value="Tetratricopeptide repeat domain"/>
    <property type="match status" value="2"/>
</dbReference>
<sequence>MAQQITVMWNHAIQKQRERIRSQKFIGLYEDLSYENFHLNLQQMEQQFKNQLVTRSLLGLKQVFEQLNTFDRAISSLTQAQANPASLIWGVLQALLRCACNFLSTIERISSLLYDLTDNLTRINKYIELFPTNQRLQMLCLAIFDDYVHCCISAVKFYKRHPLATLFKSFLSDPGKPLRETYQRIQDNIDRFEKETRIGVDQHILMRLPSKATVQVSLPETGLFDVPYPRNEYFHGREAVLKDIHSRLHPGMKQLEAVSCLIHAMGGMDTPWLLIFDNVESWHNIMPFYPTSNGSVILTSQIQALSQVFRSHIQLQPMTTDEGAALMLKHLHVHQGTEELSSANKTVTLLGGMPIAIAHIAGVMFDSQMTILEAIEGLEHRHEDLLWSSEEPLSTRMYERRMNQVWRLALKELTQEALDLLYILSMLSADKIQEGMLFADKSPGTPQLGLAPTPFFNIRAKLARKQLVQRNTGSDMPYLSIHRSLQLYVRHTLNQNQAKRQAVFSQAVALLRESLPPQHITQTPSNESWSDYEEYQPHVLSLKVVFEQTLPPLHAPPAFAGLLSDAANYFWELGRYGQSQQMASLAVSIFEKLARPNLMEVASAYALWGEAAAEEGICGRGTWLRCSTKAIELRKVFLYTPPIGGTREELLLYANSYNDFGAYLLHVGNYEQAEPYINHSLAIKAAVSTELTEPMMFAEGYQNLAVIHAARRDHSRAAELISKSVELGTIANGPYAAATWTFHFDSANLSLARGDYEGALSHHLEVLEKRIGIFGEHGCRTRDSYHAAAVAYQGLRQYEEAEKMLKNSLENLEESPWHDAGVARAKHLLGQICRLQHRPHQAEQLESEADILRQGLLSEPGDWFAEVAADQMILYDYMVCYRAGRPSLCQTSIKPFNPIAVNIDPTIIMPGKFDTSLPIQTAEADMDPKDVTTTETKGDTENSWVKSIEKKAGQDQRAEPWKAYVLADGKHNDDDEKHWVDIAVETGESTS</sequence>
<accession>A0A553IFF3</accession>
<comment type="caution">
    <text evidence="5">The sequence shown here is derived from an EMBL/GenBank/DDBJ whole genome shotgun (WGS) entry which is preliminary data.</text>
</comment>
<dbReference type="Proteomes" id="UP000319160">
    <property type="component" value="Unassembled WGS sequence"/>
</dbReference>
<dbReference type="PANTHER" id="PTHR45641">
    <property type="entry name" value="TETRATRICOPEPTIDE REPEAT PROTEIN (AFU_ORTHOLOGUE AFUA_6G03870)"/>
    <property type="match status" value="1"/>
</dbReference>
<evidence type="ECO:0000259" key="4">
    <source>
        <dbReference type="Pfam" id="PF25000"/>
    </source>
</evidence>
<evidence type="ECO:0000313" key="6">
    <source>
        <dbReference type="Proteomes" id="UP000319160"/>
    </source>
</evidence>
<name>A0A553IFF3_9PEZI</name>
<dbReference type="Pfam" id="PF13374">
    <property type="entry name" value="TPR_10"/>
    <property type="match status" value="1"/>
</dbReference>
<gene>
    <name evidence="5" type="ORF">FHL15_000278</name>
</gene>
<dbReference type="OrthoDB" id="6161812at2759"/>
<dbReference type="Pfam" id="PF24809">
    <property type="entry name" value="DUF7708"/>
    <property type="match status" value="1"/>
</dbReference>
<dbReference type="SMART" id="SM00028">
    <property type="entry name" value="TPR"/>
    <property type="match status" value="5"/>
</dbReference>
<dbReference type="InterPro" id="IPR056125">
    <property type="entry name" value="DUF7708"/>
</dbReference>
<keyword evidence="2" id="KW-0802">TPR repeat</keyword>
<evidence type="ECO:0000256" key="2">
    <source>
        <dbReference type="ARBA" id="ARBA00022803"/>
    </source>
</evidence>
<feature type="domain" description="DUF7779" evidence="4">
    <location>
        <begin position="409"/>
        <end position="497"/>
    </location>
</feature>
<dbReference type="EMBL" id="VFLP01000001">
    <property type="protein sequence ID" value="TRX98936.1"/>
    <property type="molecule type" value="Genomic_DNA"/>
</dbReference>
<protein>
    <recommendedName>
        <fullName evidence="7">Fungal STAND N-terminal Goodbye domain-containing protein</fullName>
    </recommendedName>
</protein>
<evidence type="ECO:0000256" key="1">
    <source>
        <dbReference type="ARBA" id="ARBA00022737"/>
    </source>
</evidence>
<dbReference type="PANTHER" id="PTHR45641:SF19">
    <property type="entry name" value="NEPHROCYSTIN-3"/>
    <property type="match status" value="1"/>
</dbReference>
<dbReference type="SUPFAM" id="SSF48452">
    <property type="entry name" value="TPR-like"/>
    <property type="match status" value="2"/>
</dbReference>
<evidence type="ECO:0008006" key="7">
    <source>
        <dbReference type="Google" id="ProtNLM"/>
    </source>
</evidence>
<evidence type="ECO:0000313" key="5">
    <source>
        <dbReference type="EMBL" id="TRX98936.1"/>
    </source>
</evidence>
<evidence type="ECO:0000259" key="3">
    <source>
        <dbReference type="Pfam" id="PF24809"/>
    </source>
</evidence>
<organism evidence="5 6">
    <name type="scientific">Xylaria flabelliformis</name>
    <dbReference type="NCBI Taxonomy" id="2512241"/>
    <lineage>
        <taxon>Eukaryota</taxon>
        <taxon>Fungi</taxon>
        <taxon>Dikarya</taxon>
        <taxon>Ascomycota</taxon>
        <taxon>Pezizomycotina</taxon>
        <taxon>Sordariomycetes</taxon>
        <taxon>Xylariomycetidae</taxon>
        <taxon>Xylariales</taxon>
        <taxon>Xylariaceae</taxon>
        <taxon>Xylaria</taxon>
    </lineage>
</organism>
<dbReference type="SUPFAM" id="SSF52540">
    <property type="entry name" value="P-loop containing nucleoside triphosphate hydrolases"/>
    <property type="match status" value="1"/>
</dbReference>
<dbReference type="InterPro" id="IPR019734">
    <property type="entry name" value="TPR_rpt"/>
</dbReference>
<keyword evidence="1" id="KW-0677">Repeat</keyword>
<dbReference type="STRING" id="2512241.A0A553IFF3"/>
<dbReference type="AlphaFoldDB" id="A0A553IFF3"/>